<name>A0A067NS57_PLEO1</name>
<feature type="region of interest" description="Disordered" evidence="1">
    <location>
        <begin position="63"/>
        <end position="123"/>
    </location>
</feature>
<dbReference type="AlphaFoldDB" id="A0A067NS57"/>
<dbReference type="EMBL" id="KL198006">
    <property type="protein sequence ID" value="KDQ30769.1"/>
    <property type="molecule type" value="Genomic_DNA"/>
</dbReference>
<feature type="signal peptide" evidence="2">
    <location>
        <begin position="1"/>
        <end position="19"/>
    </location>
</feature>
<reference evidence="4" key="1">
    <citation type="journal article" date="2014" name="Proc. Natl. Acad. Sci. U.S.A.">
        <title>Extensive sampling of basidiomycete genomes demonstrates inadequacy of the white-rot/brown-rot paradigm for wood decay fungi.</title>
        <authorList>
            <person name="Riley R."/>
            <person name="Salamov A.A."/>
            <person name="Brown D.W."/>
            <person name="Nagy L.G."/>
            <person name="Floudas D."/>
            <person name="Held B.W."/>
            <person name="Levasseur A."/>
            <person name="Lombard V."/>
            <person name="Morin E."/>
            <person name="Otillar R."/>
            <person name="Lindquist E.A."/>
            <person name="Sun H."/>
            <person name="LaButti K.M."/>
            <person name="Schmutz J."/>
            <person name="Jabbour D."/>
            <person name="Luo H."/>
            <person name="Baker S.E."/>
            <person name="Pisabarro A.G."/>
            <person name="Walton J.D."/>
            <person name="Blanchette R.A."/>
            <person name="Henrissat B."/>
            <person name="Martin F."/>
            <person name="Cullen D."/>
            <person name="Hibbett D.S."/>
            <person name="Grigoriev I.V."/>
        </authorList>
    </citation>
    <scope>NUCLEOTIDE SEQUENCE [LARGE SCALE GENOMIC DNA]</scope>
    <source>
        <strain evidence="4">PC15</strain>
    </source>
</reference>
<protein>
    <submittedName>
        <fullName evidence="3">Uncharacterized protein</fullName>
    </submittedName>
</protein>
<proteinExistence type="predicted"/>
<gene>
    <name evidence="3" type="ORF">PLEOSDRAFT_1111498</name>
</gene>
<dbReference type="OrthoDB" id="10639968at2759"/>
<dbReference type="STRING" id="1137138.A0A067NS57"/>
<evidence type="ECO:0000313" key="3">
    <source>
        <dbReference type="EMBL" id="KDQ30769.1"/>
    </source>
</evidence>
<evidence type="ECO:0000313" key="4">
    <source>
        <dbReference type="Proteomes" id="UP000027073"/>
    </source>
</evidence>
<evidence type="ECO:0000256" key="1">
    <source>
        <dbReference type="SAM" id="MobiDB-lite"/>
    </source>
</evidence>
<evidence type="ECO:0000256" key="2">
    <source>
        <dbReference type="SAM" id="SignalP"/>
    </source>
</evidence>
<organism evidence="3 4">
    <name type="scientific">Pleurotus ostreatus (strain PC15)</name>
    <name type="common">Oyster mushroom</name>
    <dbReference type="NCBI Taxonomy" id="1137138"/>
    <lineage>
        <taxon>Eukaryota</taxon>
        <taxon>Fungi</taxon>
        <taxon>Dikarya</taxon>
        <taxon>Basidiomycota</taxon>
        <taxon>Agaricomycotina</taxon>
        <taxon>Agaricomycetes</taxon>
        <taxon>Agaricomycetidae</taxon>
        <taxon>Agaricales</taxon>
        <taxon>Pleurotineae</taxon>
        <taxon>Pleurotaceae</taxon>
        <taxon>Pleurotus</taxon>
    </lineage>
</organism>
<sequence length="161" mass="15763">MRSSLLPLFLLPLFACAQQQSGGNSNNVQLSTTIIVSPTLGPDRAESSVTITRVFTVTPAATSAAPTATGNNPSGSASGSVRPSGSGNAPSATITTTPANLPTAQSIDAGQTHSAPIPGAKAGGGIYGPDDDYTAGALALRRSTVLMGAAGLVAGGAVMLL</sequence>
<feature type="compositionally biased region" description="Polar residues" evidence="1">
    <location>
        <begin position="70"/>
        <end position="114"/>
    </location>
</feature>
<dbReference type="HOGENOM" id="CLU_120085_1_0_1"/>
<keyword evidence="2" id="KW-0732">Signal</keyword>
<dbReference type="InParanoid" id="A0A067NS57"/>
<accession>A0A067NS57</accession>
<feature type="chain" id="PRO_5001642505" evidence="2">
    <location>
        <begin position="20"/>
        <end position="161"/>
    </location>
</feature>
<dbReference type="Proteomes" id="UP000027073">
    <property type="component" value="Unassembled WGS sequence"/>
</dbReference>
<dbReference type="VEuPathDB" id="FungiDB:PLEOSDRAFT_1111498"/>